<gene>
    <name evidence="1" type="ORF">S06H3_13837</name>
</gene>
<organism evidence="1">
    <name type="scientific">marine sediment metagenome</name>
    <dbReference type="NCBI Taxonomy" id="412755"/>
    <lineage>
        <taxon>unclassified sequences</taxon>
        <taxon>metagenomes</taxon>
        <taxon>ecological metagenomes</taxon>
    </lineage>
</organism>
<accession>X1LBD9</accession>
<evidence type="ECO:0000313" key="1">
    <source>
        <dbReference type="EMBL" id="GAI16622.1"/>
    </source>
</evidence>
<name>X1LBD9_9ZZZZ</name>
<reference evidence="1" key="1">
    <citation type="journal article" date="2014" name="Front. Microbiol.">
        <title>High frequency of phylogenetically diverse reductive dehalogenase-homologous genes in deep subseafloor sedimentary metagenomes.</title>
        <authorList>
            <person name="Kawai M."/>
            <person name="Futagami T."/>
            <person name="Toyoda A."/>
            <person name="Takaki Y."/>
            <person name="Nishi S."/>
            <person name="Hori S."/>
            <person name="Arai W."/>
            <person name="Tsubouchi T."/>
            <person name="Morono Y."/>
            <person name="Uchiyama I."/>
            <person name="Ito T."/>
            <person name="Fujiyama A."/>
            <person name="Inagaki F."/>
            <person name="Takami H."/>
        </authorList>
    </citation>
    <scope>NUCLEOTIDE SEQUENCE</scope>
    <source>
        <strain evidence="1">Expedition CK06-06</strain>
    </source>
</reference>
<sequence length="147" mass="16235">MPFNLSSEYGLAIAHYGDYCWLSNPSGVWRAKLTEESLDLTADVLSVRQELTKETGRLIVELNNNNGQYASLGEGELEVLDIGCQLEISPGYTTSQGNEISSGLAFGVDAYEHTSSGGKASLILYASDGWNLIENWRARHQFRWNKG</sequence>
<proteinExistence type="predicted"/>
<protein>
    <submittedName>
        <fullName evidence="1">Uncharacterized protein</fullName>
    </submittedName>
</protein>
<comment type="caution">
    <text evidence="1">The sequence shown here is derived from an EMBL/GenBank/DDBJ whole genome shotgun (WGS) entry which is preliminary data.</text>
</comment>
<dbReference type="EMBL" id="BARV01006751">
    <property type="protein sequence ID" value="GAI16622.1"/>
    <property type="molecule type" value="Genomic_DNA"/>
</dbReference>
<feature type="non-terminal residue" evidence="1">
    <location>
        <position position="147"/>
    </location>
</feature>
<dbReference type="AlphaFoldDB" id="X1LBD9"/>